<dbReference type="Pfam" id="PF05199">
    <property type="entry name" value="GMC_oxred_C"/>
    <property type="match status" value="1"/>
</dbReference>
<dbReference type="EMBL" id="KY523104">
    <property type="protein sequence ID" value="QKU35753.1"/>
    <property type="molecule type" value="Genomic_DNA"/>
</dbReference>
<reference evidence="7" key="1">
    <citation type="submission" date="2017-01" db="EMBL/GenBank/DDBJ databases">
        <authorList>
            <person name="Assis F.L."/>
            <person name="Abrahao J.S."/>
            <person name="Silva L."/>
            <person name="Khalil J.B."/>
            <person name="Rodrigues R."/>
            <person name="Silva L.S."/>
            <person name="Arantes T."/>
            <person name="Boratto P."/>
            <person name="Andrade M."/>
            <person name="Kroon E.G."/>
            <person name="Ribeiro B."/>
            <person name="Bergier I."/>
            <person name="Seligmann H."/>
            <person name="Ghigo E."/>
            <person name="Colson P."/>
            <person name="Levasseur A."/>
            <person name="Raoult D."/>
            <person name="Scola B.L."/>
        </authorList>
    </citation>
    <scope>NUCLEOTIDE SEQUENCE</scope>
    <source>
        <strain evidence="7">Soda lake</strain>
    </source>
</reference>
<evidence type="ECO:0000256" key="3">
    <source>
        <dbReference type="ARBA" id="ARBA00022630"/>
    </source>
</evidence>
<reference evidence="7" key="2">
    <citation type="journal article" date="2018" name="Nat. Commun.">
        <title>Tailed giant Tupanvirus possesses the most complete translational apparatus of the known virosphere.</title>
        <authorList>
            <person name="Abrahao J."/>
            <person name="Silva L."/>
            <person name="Silva L.S."/>
            <person name="Khalil J.Y.B."/>
            <person name="Rodrigues R."/>
            <person name="Arantes T."/>
            <person name="Assis F."/>
            <person name="Boratto P."/>
            <person name="Andrade M."/>
            <person name="Kroon E.G."/>
            <person name="Ribeiro B."/>
            <person name="Bergier I."/>
            <person name="Seligmann H."/>
            <person name="Ghigo E."/>
            <person name="Colson P."/>
            <person name="Levasseur A."/>
            <person name="Kroemer G."/>
            <person name="Raoult D."/>
            <person name="La Scola B."/>
        </authorList>
    </citation>
    <scope>NUCLEOTIDE SEQUENCE [LARGE SCALE GENOMIC DNA]</scope>
    <source>
        <strain evidence="7">Soda lake</strain>
    </source>
</reference>
<dbReference type="PANTHER" id="PTHR11552:SF147">
    <property type="entry name" value="CHOLINE DEHYDROGENASE, MITOCHONDRIAL"/>
    <property type="match status" value="1"/>
</dbReference>
<feature type="domain" description="Glucose-methanol-choline oxidoreductase N-terminal" evidence="5">
    <location>
        <begin position="103"/>
        <end position="305"/>
    </location>
</feature>
<evidence type="ECO:0000313" key="7">
    <source>
        <dbReference type="EMBL" id="QKU35753.1"/>
    </source>
</evidence>
<sequence>MIQARIIILIATLIGTVLSCPSYDFAVVGVGTAGSLVATRLVQAGYSVIALETGRDLHNYTNTVFPPPDYNAYSRLTRIEYSRYVSEVDAHTHYMHLPEEGEGGAQELNQGVWLWPYAGDLDQWASNGATGWDSSSMKYWQKAVENCPLCTDPDAGKSGPIHIDYFKQNASQPLINEITNVFGVPFDDSLETDEGVFIGGQSGYRYNNGIVARSSTWRELFQHELGNPLLRYESSSFVDKIIFVGSMNKAHKVLYIQNGISKCARIQEKVVLTAGVFQNAAILQRSGVGDSQFLQNIGINVVAHLPGVGKIENDGQAGTFVFAGITPELANLQWQPIAAIWSTGLNGPDVLDAESAFLLFPSGAIIPGVPAAVSIPYVIGNIYNGSVSITSKDPFSRLDIDIGLNLNDIFLENVAQQVRKIRSTYANLGTFAEVVPGYKILPLNFTNDELLAYLKAPDANVVGSRARVNTHVSGSVRIGSLNDPYSCADANGNIYGVKNVVLGGDMSIHPLLRIHPSEFVCASAEKQAAYLISSVSK</sequence>
<dbReference type="PIRSF" id="PIRSF000137">
    <property type="entry name" value="Alcohol_oxidase"/>
    <property type="match status" value="1"/>
</dbReference>
<dbReference type="SUPFAM" id="SSF51905">
    <property type="entry name" value="FAD/NAD(P)-binding domain"/>
    <property type="match status" value="1"/>
</dbReference>
<keyword evidence="3" id="KW-0285">Flavoprotein</keyword>
<dbReference type="Gene3D" id="3.50.50.60">
    <property type="entry name" value="FAD/NAD(P)-binding domain"/>
    <property type="match status" value="1"/>
</dbReference>
<accession>A0A6N1NX64</accession>
<protein>
    <submittedName>
        <fullName evidence="7">Glucose-methanol-choline oxidoreductase</fullName>
    </submittedName>
</protein>
<dbReference type="Pfam" id="PF00732">
    <property type="entry name" value="GMC_oxred_N"/>
    <property type="match status" value="1"/>
</dbReference>
<dbReference type="Gene3D" id="3.30.410.40">
    <property type="match status" value="1"/>
</dbReference>
<name>A0A6N1NX64_9VIRU</name>
<proteinExistence type="inferred from homology"/>
<dbReference type="InterPro" id="IPR036188">
    <property type="entry name" value="FAD/NAD-bd_sf"/>
</dbReference>
<dbReference type="GO" id="GO:0050660">
    <property type="term" value="F:flavin adenine dinucleotide binding"/>
    <property type="evidence" value="ECO:0007669"/>
    <property type="project" value="InterPro"/>
</dbReference>
<dbReference type="KEGG" id="vg:80519199"/>
<dbReference type="GO" id="GO:0016614">
    <property type="term" value="F:oxidoreductase activity, acting on CH-OH group of donors"/>
    <property type="evidence" value="ECO:0007669"/>
    <property type="project" value="InterPro"/>
</dbReference>
<comment type="similarity">
    <text evidence="2">Belongs to the GMC oxidoreductase family.</text>
</comment>
<keyword evidence="4" id="KW-0274">FAD</keyword>
<dbReference type="InterPro" id="IPR000172">
    <property type="entry name" value="GMC_OxRdtase_N"/>
</dbReference>
<evidence type="ECO:0000256" key="2">
    <source>
        <dbReference type="ARBA" id="ARBA00010790"/>
    </source>
</evidence>
<dbReference type="InterPro" id="IPR012132">
    <property type="entry name" value="GMC_OxRdtase"/>
</dbReference>
<evidence type="ECO:0000256" key="1">
    <source>
        <dbReference type="ARBA" id="ARBA00001974"/>
    </source>
</evidence>
<evidence type="ECO:0000259" key="6">
    <source>
        <dbReference type="Pfam" id="PF05199"/>
    </source>
</evidence>
<organism evidence="7">
    <name type="scientific">Tupanvirus soda lake</name>
    <dbReference type="NCBI Taxonomy" id="2126985"/>
    <lineage>
        <taxon>Viruses</taxon>
        <taxon>Varidnaviria</taxon>
        <taxon>Bamfordvirae</taxon>
        <taxon>Nucleocytoviricota</taxon>
        <taxon>Megaviricetes</taxon>
        <taxon>Imitervirales</taxon>
        <taxon>Mimiviridae</taxon>
        <taxon>Megamimivirinae</taxon>
        <taxon>Tupanvirus</taxon>
        <taxon>Tupanvirus salinum</taxon>
    </lineage>
</organism>
<dbReference type="PROSITE" id="PS51257">
    <property type="entry name" value="PROKAR_LIPOPROTEIN"/>
    <property type="match status" value="1"/>
</dbReference>
<evidence type="ECO:0000256" key="4">
    <source>
        <dbReference type="ARBA" id="ARBA00022827"/>
    </source>
</evidence>
<dbReference type="PANTHER" id="PTHR11552">
    <property type="entry name" value="GLUCOSE-METHANOL-CHOLINE GMC OXIDOREDUCTASE"/>
    <property type="match status" value="1"/>
</dbReference>
<dbReference type="RefSeq" id="YP_010782435.1">
    <property type="nucleotide sequence ID" value="NC_075039.1"/>
</dbReference>
<dbReference type="GeneID" id="80519199"/>
<comment type="cofactor">
    <cofactor evidence="1">
        <name>FAD</name>
        <dbReference type="ChEBI" id="CHEBI:57692"/>
    </cofactor>
</comment>
<feature type="domain" description="Glucose-methanol-choline oxidoreductase C-terminal" evidence="6">
    <location>
        <begin position="385"/>
        <end position="510"/>
    </location>
</feature>
<dbReference type="InterPro" id="IPR007867">
    <property type="entry name" value="GMC_OxRtase_C"/>
</dbReference>
<evidence type="ECO:0000259" key="5">
    <source>
        <dbReference type="Pfam" id="PF00732"/>
    </source>
</evidence>